<dbReference type="RefSeq" id="WP_380080714.1">
    <property type="nucleotide sequence ID" value="NZ_JBHRZF010000214.1"/>
</dbReference>
<evidence type="ECO:0000313" key="4">
    <source>
        <dbReference type="EMBL" id="MFC3862778.1"/>
    </source>
</evidence>
<dbReference type="InterPro" id="IPR029068">
    <property type="entry name" value="Glyas_Bleomycin-R_OHBP_Dase"/>
</dbReference>
<keyword evidence="5" id="KW-1185">Reference proteome</keyword>
<dbReference type="InterPro" id="IPR037523">
    <property type="entry name" value="VOC_core"/>
</dbReference>
<gene>
    <name evidence="4" type="ORF">ACFOPQ_18600</name>
</gene>
<proteinExistence type="inferred from homology"/>
<comment type="similarity">
    <text evidence="1">Belongs to the methylmalonyl-CoA epimerase family.</text>
</comment>
<dbReference type="Pfam" id="PF13669">
    <property type="entry name" value="Glyoxalase_4"/>
    <property type="match status" value="1"/>
</dbReference>
<sequence>MKLDHIGIATPDLDAGSAPYLALGFQPEGPDEVVEAQGVRVRVFRVGDAMVELLEPMRPDSAIAKYLEKNRPGLHHTAYRVEDIHAEMARLKGEGATFLSEQPGPGLHHTTVIFLHPKWGAGTLIELCQHPEAEHPEAEHPEVGHGEGGHGH</sequence>
<accession>A0ABV8AEZ2</accession>
<evidence type="ECO:0000256" key="1">
    <source>
        <dbReference type="ARBA" id="ARBA00009308"/>
    </source>
</evidence>
<evidence type="ECO:0000313" key="5">
    <source>
        <dbReference type="Proteomes" id="UP001595748"/>
    </source>
</evidence>
<dbReference type="PANTHER" id="PTHR43048:SF3">
    <property type="entry name" value="METHYLMALONYL-COA EPIMERASE, MITOCHONDRIAL"/>
    <property type="match status" value="1"/>
</dbReference>
<dbReference type="SUPFAM" id="SSF54593">
    <property type="entry name" value="Glyoxalase/Bleomycin resistance protein/Dihydroxybiphenyl dioxygenase"/>
    <property type="match status" value="1"/>
</dbReference>
<organism evidence="4 5">
    <name type="scientific">Deinococcus antarcticus</name>
    <dbReference type="NCBI Taxonomy" id="1298767"/>
    <lineage>
        <taxon>Bacteria</taxon>
        <taxon>Thermotogati</taxon>
        <taxon>Deinococcota</taxon>
        <taxon>Deinococci</taxon>
        <taxon>Deinococcales</taxon>
        <taxon>Deinococcaceae</taxon>
        <taxon>Deinococcus</taxon>
    </lineage>
</organism>
<dbReference type="InterPro" id="IPR051785">
    <property type="entry name" value="MMCE/EMCE_epimerase"/>
</dbReference>
<dbReference type="Proteomes" id="UP001595748">
    <property type="component" value="Unassembled WGS sequence"/>
</dbReference>
<dbReference type="CDD" id="cd07249">
    <property type="entry name" value="MMCE"/>
    <property type="match status" value="1"/>
</dbReference>
<name>A0ABV8AEZ2_9DEIO</name>
<dbReference type="InterPro" id="IPR017515">
    <property type="entry name" value="MeMalonyl-CoA_epimerase"/>
</dbReference>
<comment type="caution">
    <text evidence="4">The sequence shown here is derived from an EMBL/GenBank/DDBJ whole genome shotgun (WGS) entry which is preliminary data.</text>
</comment>
<keyword evidence="2" id="KW-0479">Metal-binding</keyword>
<evidence type="ECO:0000256" key="2">
    <source>
        <dbReference type="ARBA" id="ARBA00022723"/>
    </source>
</evidence>
<protein>
    <submittedName>
        <fullName evidence="4">VOC family protein</fullName>
    </submittedName>
</protein>
<feature type="domain" description="VOC" evidence="3">
    <location>
        <begin position="2"/>
        <end position="130"/>
    </location>
</feature>
<evidence type="ECO:0000259" key="3">
    <source>
        <dbReference type="PROSITE" id="PS51819"/>
    </source>
</evidence>
<dbReference type="Gene3D" id="3.10.180.10">
    <property type="entry name" value="2,3-Dihydroxybiphenyl 1,2-Dioxygenase, domain 1"/>
    <property type="match status" value="1"/>
</dbReference>
<dbReference type="EMBL" id="JBHRZF010000214">
    <property type="protein sequence ID" value="MFC3862778.1"/>
    <property type="molecule type" value="Genomic_DNA"/>
</dbReference>
<reference evidence="5" key="1">
    <citation type="journal article" date="2019" name="Int. J. Syst. Evol. Microbiol.">
        <title>The Global Catalogue of Microorganisms (GCM) 10K type strain sequencing project: providing services to taxonomists for standard genome sequencing and annotation.</title>
        <authorList>
            <consortium name="The Broad Institute Genomics Platform"/>
            <consortium name="The Broad Institute Genome Sequencing Center for Infectious Disease"/>
            <person name="Wu L."/>
            <person name="Ma J."/>
        </authorList>
    </citation>
    <scope>NUCLEOTIDE SEQUENCE [LARGE SCALE GENOMIC DNA]</scope>
    <source>
        <strain evidence="5">CCTCC AB 2013263</strain>
    </source>
</reference>
<dbReference type="PANTHER" id="PTHR43048">
    <property type="entry name" value="METHYLMALONYL-COA EPIMERASE"/>
    <property type="match status" value="1"/>
</dbReference>
<dbReference type="PROSITE" id="PS51819">
    <property type="entry name" value="VOC"/>
    <property type="match status" value="1"/>
</dbReference>